<accession>U4KZE3</accession>
<name>U4KZE3_PYROM</name>
<dbReference type="PANTHER" id="PTHR11937">
    <property type="entry name" value="ACTIN"/>
    <property type="match status" value="1"/>
</dbReference>
<feature type="region of interest" description="Disordered" evidence="2">
    <location>
        <begin position="60"/>
        <end position="95"/>
    </location>
</feature>
<feature type="region of interest" description="Disordered" evidence="2">
    <location>
        <begin position="1"/>
        <end position="27"/>
    </location>
</feature>
<dbReference type="OrthoDB" id="5572108at2759"/>
<dbReference type="SMART" id="SM00268">
    <property type="entry name" value="ACTIN"/>
    <property type="match status" value="1"/>
</dbReference>
<dbReference type="eggNOG" id="KOG0797">
    <property type="taxonomic scope" value="Eukaryota"/>
</dbReference>
<protein>
    <submittedName>
        <fullName evidence="3">Similar to Probable actin-related protein 8 acc. no. Q9US07</fullName>
    </submittedName>
</protein>
<dbReference type="Gene3D" id="3.90.640.10">
    <property type="entry name" value="Actin, Chain A, domain 4"/>
    <property type="match status" value="1"/>
</dbReference>
<sequence length="720" mass="80889">MAPPKKSGKLLQKEEGLERTDNSLAPNSWPVVTMINQKNYYTEYLKRDDQIMVLREQAEEAARLAASAAHPAPQPQNQDGEEENEGNEGRAEEEEVARYGSKIIVIHPGSQNLRIGFASDALPKTTPMVIARRAEKSECETEERCPKRVKLEEGEDTVDLEGEEVVGAVERDKDFDAAFNQLSTELKQKMRSNKRRMLPNSKDLVLSHNRRTVPETIKEHNDPYRVEWTEVSAESPKEYYVGQEALRIPDSSNPRYKLLWPIRHGWLNERDYTSKRRLMEDIQIIIEEGIKTELNLDKKELSSYRAVLVVPDLYERHYITDMVDMLMKEIRFSEICIIQESVAASFGAGFSQACIVDVGAQKTSVCCVDEGMCVTESRVNLKFGGMDVTELLFRLMLQNSFPYKSLDLNRRYDFLLAEELKFKLVSLSDGDVTVATHEFHLRRPDKDTKKFSFRIYDEMYLAPLSHFNPTLLDHQHKLQGRRSLWDRSYDIYDDMPNDPMSTAQSAIYQSLSTKVQEPAPEAPAPRPFGAHLAPIDTTPRSSVAGSPGPESQTPLPGAATPSGQGEAATANGSVAGGVSAAAGGLSPKEVAMRMWEDYDSVIPVCALDKAVIDSISHAAKGDEKKMRDFFAGIMVVGGGGAVAGFRDELEGRIKARLQREGREFQVLIGVPPRELDSKVICWKGASVFGKLRGTNDSWVRQREYDILGQRVLVQRCMWGF</sequence>
<comment type="similarity">
    <text evidence="1">Belongs to the actin family.</text>
</comment>
<feature type="compositionally biased region" description="Basic and acidic residues" evidence="2">
    <location>
        <begin position="11"/>
        <end position="21"/>
    </location>
</feature>
<gene>
    <name evidence="3" type="ORF">PCON_07429</name>
</gene>
<evidence type="ECO:0000313" key="3">
    <source>
        <dbReference type="EMBL" id="CCX07840.1"/>
    </source>
</evidence>
<proteinExistence type="inferred from homology"/>
<dbReference type="Pfam" id="PF00022">
    <property type="entry name" value="Actin"/>
    <property type="match status" value="2"/>
</dbReference>
<dbReference type="Gene3D" id="3.30.420.580">
    <property type="match status" value="1"/>
</dbReference>
<dbReference type="AlphaFoldDB" id="U4KZE3"/>
<organism evidence="3 4">
    <name type="scientific">Pyronema omphalodes (strain CBS 100304)</name>
    <name type="common">Pyronema confluens</name>
    <dbReference type="NCBI Taxonomy" id="1076935"/>
    <lineage>
        <taxon>Eukaryota</taxon>
        <taxon>Fungi</taxon>
        <taxon>Dikarya</taxon>
        <taxon>Ascomycota</taxon>
        <taxon>Pezizomycotina</taxon>
        <taxon>Pezizomycetes</taxon>
        <taxon>Pezizales</taxon>
        <taxon>Pyronemataceae</taxon>
        <taxon>Pyronema</taxon>
    </lineage>
</organism>
<dbReference type="CDD" id="cd10206">
    <property type="entry name" value="ASKHA_NBD_Arp8-like"/>
    <property type="match status" value="1"/>
</dbReference>
<dbReference type="InterPro" id="IPR004000">
    <property type="entry name" value="Actin"/>
</dbReference>
<dbReference type="OMA" id="AYKCMWA"/>
<evidence type="ECO:0000313" key="4">
    <source>
        <dbReference type="Proteomes" id="UP000018144"/>
    </source>
</evidence>
<keyword evidence="4" id="KW-1185">Reference proteome</keyword>
<feature type="compositionally biased region" description="Acidic residues" evidence="2">
    <location>
        <begin position="79"/>
        <end position="95"/>
    </location>
</feature>
<feature type="compositionally biased region" description="Polar residues" evidence="2">
    <location>
        <begin position="538"/>
        <end position="554"/>
    </location>
</feature>
<dbReference type="FunFam" id="3.30.420.40:FF:000232">
    <property type="entry name" value="Actin-related protein 8"/>
    <property type="match status" value="1"/>
</dbReference>
<dbReference type="EMBL" id="HF935378">
    <property type="protein sequence ID" value="CCX07840.1"/>
    <property type="molecule type" value="Genomic_DNA"/>
</dbReference>
<evidence type="ECO:0000256" key="2">
    <source>
        <dbReference type="SAM" id="MobiDB-lite"/>
    </source>
</evidence>
<dbReference type="SUPFAM" id="SSF53067">
    <property type="entry name" value="Actin-like ATPase domain"/>
    <property type="match status" value="2"/>
</dbReference>
<dbReference type="InterPro" id="IPR043129">
    <property type="entry name" value="ATPase_NBD"/>
</dbReference>
<dbReference type="Proteomes" id="UP000018144">
    <property type="component" value="Unassembled WGS sequence"/>
</dbReference>
<feature type="region of interest" description="Disordered" evidence="2">
    <location>
        <begin position="512"/>
        <end position="571"/>
    </location>
</feature>
<reference evidence="3 4" key="1">
    <citation type="journal article" date="2013" name="PLoS Genet.">
        <title>The genome and development-dependent transcriptomes of Pyronema confluens: a window into fungal evolution.</title>
        <authorList>
            <person name="Traeger S."/>
            <person name="Altegoer F."/>
            <person name="Freitag M."/>
            <person name="Gabaldon T."/>
            <person name="Kempken F."/>
            <person name="Kumar A."/>
            <person name="Marcet-Houben M."/>
            <person name="Poggeler S."/>
            <person name="Stajich J.E."/>
            <person name="Nowrousian M."/>
        </authorList>
    </citation>
    <scope>NUCLEOTIDE SEQUENCE [LARGE SCALE GENOMIC DNA]</scope>
    <source>
        <strain evidence="4">CBS 100304</strain>
        <tissue evidence="3">Vegetative mycelium</tissue>
    </source>
</reference>
<dbReference type="STRING" id="1076935.U4KZE3"/>
<dbReference type="Gene3D" id="3.30.420.40">
    <property type="match status" value="2"/>
</dbReference>
<evidence type="ECO:0000256" key="1">
    <source>
        <dbReference type="RuleBase" id="RU000487"/>
    </source>
</evidence>